<protein>
    <recommendedName>
        <fullName evidence="5">Subtilisin-like serine protease</fullName>
    </recommendedName>
</protein>
<feature type="region of interest" description="Disordered" evidence="1">
    <location>
        <begin position="137"/>
        <end position="168"/>
    </location>
</feature>
<evidence type="ECO:0000313" key="3">
    <source>
        <dbReference type="EMBL" id="KAK7533444.1"/>
    </source>
</evidence>
<feature type="transmembrane region" description="Helical" evidence="2">
    <location>
        <begin position="319"/>
        <end position="344"/>
    </location>
</feature>
<proteinExistence type="predicted"/>
<evidence type="ECO:0000313" key="4">
    <source>
        <dbReference type="Proteomes" id="UP001365128"/>
    </source>
</evidence>
<dbReference type="PANTHER" id="PTHR34414:SF1">
    <property type="entry name" value="SUBTILISIN-LIKE SERINE PROTEASE"/>
    <property type="match status" value="1"/>
</dbReference>
<keyword evidence="2" id="KW-1133">Transmembrane helix</keyword>
<feature type="region of interest" description="Disordered" evidence="1">
    <location>
        <begin position="360"/>
        <end position="379"/>
    </location>
</feature>
<comment type="caution">
    <text evidence="3">The sequence shown here is derived from an EMBL/GenBank/DDBJ whole genome shotgun (WGS) entry which is preliminary data.</text>
</comment>
<reference evidence="3 4" key="1">
    <citation type="submission" date="2024-04" db="EMBL/GenBank/DDBJ databases">
        <title>Phyllosticta paracitricarpa is synonymous to the EU quarantine fungus P. citricarpa based on phylogenomic analyses.</title>
        <authorList>
            <consortium name="Lawrence Berkeley National Laboratory"/>
            <person name="Van Ingen-Buijs V.A."/>
            <person name="Van Westerhoven A.C."/>
            <person name="Haridas S."/>
            <person name="Skiadas P."/>
            <person name="Martin F."/>
            <person name="Groenewald J.Z."/>
            <person name="Crous P.W."/>
            <person name="Seidl M.F."/>
        </authorList>
    </citation>
    <scope>NUCLEOTIDE SEQUENCE [LARGE SCALE GENOMIC DNA]</scope>
    <source>
        <strain evidence="3 4">CBS 122670</strain>
    </source>
</reference>
<name>A0ABR1LDY9_9PEZI</name>
<dbReference type="Pfam" id="PF20246">
    <property type="entry name" value="DUF6601"/>
    <property type="match status" value="1"/>
</dbReference>
<sequence length="379" mass="43402">MDQITSIQPPFPQSDQLVPDLDALLTTPANTWSALRLPSQPRITLSPAPQLWNYLASEFLAAPLEQLAPHLWLMSTQSSANISPLHRQRVKRREIILTEDPRLHLVWHDERIFIKPLPPYLLSAAFWERVLCEPGGGRGGDRQTAAPESSPPPRPSNRSKPLSQTDEHDLARRHHLTARAALGFLRTYTHLIRHLSDFEIAQSTHLIPSHPSLTYTSFSTLIQHLTSIPDAAVSPRYAYGELRLSRLNVYAKIFLKRWYYFRLHPQYGNYLAQFYAPILFVFGVLSVALGAMQVETATEGLFGDGGGDLWVAFWHFSRWFSVLSLAFVAAVAAVLVLLLVWRLWAEWSFAVRERWRRRGERRKSRKGEDDEEERLAKEV</sequence>
<evidence type="ECO:0008006" key="5">
    <source>
        <dbReference type="Google" id="ProtNLM"/>
    </source>
</evidence>
<dbReference type="EMBL" id="JBBPDW010000047">
    <property type="protein sequence ID" value="KAK7533444.1"/>
    <property type="molecule type" value="Genomic_DNA"/>
</dbReference>
<dbReference type="PANTHER" id="PTHR34414">
    <property type="entry name" value="HET DOMAIN-CONTAINING PROTEIN-RELATED"/>
    <property type="match status" value="1"/>
</dbReference>
<keyword evidence="2" id="KW-0812">Transmembrane</keyword>
<keyword evidence="4" id="KW-1185">Reference proteome</keyword>
<feature type="transmembrane region" description="Helical" evidence="2">
    <location>
        <begin position="270"/>
        <end position="292"/>
    </location>
</feature>
<evidence type="ECO:0000256" key="2">
    <source>
        <dbReference type="SAM" id="Phobius"/>
    </source>
</evidence>
<keyword evidence="2" id="KW-0472">Membrane</keyword>
<accession>A0ABR1LDY9</accession>
<dbReference type="Proteomes" id="UP001365128">
    <property type="component" value="Unassembled WGS sequence"/>
</dbReference>
<evidence type="ECO:0000256" key="1">
    <source>
        <dbReference type="SAM" id="MobiDB-lite"/>
    </source>
</evidence>
<gene>
    <name evidence="3" type="ORF">IWX46DRAFT_613722</name>
</gene>
<dbReference type="InterPro" id="IPR046536">
    <property type="entry name" value="DUF6601"/>
</dbReference>
<organism evidence="3 4">
    <name type="scientific">Phyllosticta citricarpa</name>
    <dbReference type="NCBI Taxonomy" id="55181"/>
    <lineage>
        <taxon>Eukaryota</taxon>
        <taxon>Fungi</taxon>
        <taxon>Dikarya</taxon>
        <taxon>Ascomycota</taxon>
        <taxon>Pezizomycotina</taxon>
        <taxon>Dothideomycetes</taxon>
        <taxon>Dothideomycetes incertae sedis</taxon>
        <taxon>Botryosphaeriales</taxon>
        <taxon>Phyllostictaceae</taxon>
        <taxon>Phyllosticta</taxon>
    </lineage>
</organism>